<reference evidence="1" key="1">
    <citation type="journal article" date="2017" name="Nature">
        <title>The sunflower genome provides insights into oil metabolism, flowering and Asterid evolution.</title>
        <authorList>
            <person name="Badouin H."/>
            <person name="Gouzy J."/>
            <person name="Grassa C.J."/>
            <person name="Murat F."/>
            <person name="Staton S.E."/>
            <person name="Cottret L."/>
            <person name="Lelandais-Briere C."/>
            <person name="Owens G.L."/>
            <person name="Carrere S."/>
            <person name="Mayjonade B."/>
            <person name="Legrand L."/>
            <person name="Gill N."/>
            <person name="Kane N.C."/>
            <person name="Bowers J.E."/>
            <person name="Hubner S."/>
            <person name="Bellec A."/>
            <person name="Berard A."/>
            <person name="Berges H."/>
            <person name="Blanchet N."/>
            <person name="Boniface M.C."/>
            <person name="Brunel D."/>
            <person name="Catrice O."/>
            <person name="Chaidir N."/>
            <person name="Claudel C."/>
            <person name="Donnadieu C."/>
            <person name="Faraut T."/>
            <person name="Fievet G."/>
            <person name="Helmstetter N."/>
            <person name="King M."/>
            <person name="Knapp S.J."/>
            <person name="Lai Z."/>
            <person name="Le Paslier M.C."/>
            <person name="Lippi Y."/>
            <person name="Lorenzon L."/>
            <person name="Mandel J.R."/>
            <person name="Marage G."/>
            <person name="Marchand G."/>
            <person name="Marquand E."/>
            <person name="Bret-Mestries E."/>
            <person name="Morien E."/>
            <person name="Nambeesan S."/>
            <person name="Nguyen T."/>
            <person name="Pegot-Espagnet P."/>
            <person name="Pouilly N."/>
            <person name="Raftis F."/>
            <person name="Sallet E."/>
            <person name="Schiex T."/>
            <person name="Thomas J."/>
            <person name="Vandecasteele C."/>
            <person name="Vares D."/>
            <person name="Vear F."/>
            <person name="Vautrin S."/>
            <person name="Crespi M."/>
            <person name="Mangin B."/>
            <person name="Burke J.M."/>
            <person name="Salse J."/>
            <person name="Munos S."/>
            <person name="Vincourt P."/>
            <person name="Rieseberg L.H."/>
            <person name="Langlade N.B."/>
        </authorList>
    </citation>
    <scope>NUCLEOTIDE SEQUENCE</scope>
    <source>
        <tissue evidence="1">Leaves</tissue>
    </source>
</reference>
<comment type="caution">
    <text evidence="1">The sequence shown here is derived from an EMBL/GenBank/DDBJ whole genome shotgun (WGS) entry which is preliminary data.</text>
</comment>
<sequence length="87" mass="9895">MNLFRGKMIVLKSRSITIGKCLPNTKSLEFLVSFWKQEEREDGIRKGSVILMSMETLPSMTKHYILKPSSRNTKKMMSIGNTNGGEL</sequence>
<accession>A0A9K3DKP0</accession>
<evidence type="ECO:0000313" key="2">
    <source>
        <dbReference type="Proteomes" id="UP000215914"/>
    </source>
</evidence>
<dbReference type="AlphaFoldDB" id="A0A9K3DKP0"/>
<gene>
    <name evidence="1" type="ORF">HanXRQr2_Chr17g0820881</name>
</gene>
<reference evidence="1" key="2">
    <citation type="submission" date="2020-06" db="EMBL/GenBank/DDBJ databases">
        <title>Helianthus annuus Genome sequencing and assembly Release 2.</title>
        <authorList>
            <person name="Gouzy J."/>
            <person name="Langlade N."/>
            <person name="Munos S."/>
        </authorList>
    </citation>
    <scope>NUCLEOTIDE SEQUENCE</scope>
    <source>
        <tissue evidence="1">Leaves</tissue>
    </source>
</reference>
<evidence type="ECO:0000313" key="1">
    <source>
        <dbReference type="EMBL" id="KAF5756945.1"/>
    </source>
</evidence>
<dbReference type="Gramene" id="mRNA:HanXRQr2_Chr17g0820881">
    <property type="protein sequence ID" value="CDS:HanXRQr2_Chr17g0820881.1"/>
    <property type="gene ID" value="HanXRQr2_Chr17g0820881"/>
</dbReference>
<dbReference type="EMBL" id="MNCJ02000332">
    <property type="protein sequence ID" value="KAF5756945.1"/>
    <property type="molecule type" value="Genomic_DNA"/>
</dbReference>
<proteinExistence type="predicted"/>
<name>A0A9K3DKP0_HELAN</name>
<protein>
    <submittedName>
        <fullName evidence="1">Uncharacterized protein</fullName>
    </submittedName>
</protein>
<dbReference type="Proteomes" id="UP000215914">
    <property type="component" value="Unassembled WGS sequence"/>
</dbReference>
<organism evidence="1 2">
    <name type="scientific">Helianthus annuus</name>
    <name type="common">Common sunflower</name>
    <dbReference type="NCBI Taxonomy" id="4232"/>
    <lineage>
        <taxon>Eukaryota</taxon>
        <taxon>Viridiplantae</taxon>
        <taxon>Streptophyta</taxon>
        <taxon>Embryophyta</taxon>
        <taxon>Tracheophyta</taxon>
        <taxon>Spermatophyta</taxon>
        <taxon>Magnoliopsida</taxon>
        <taxon>eudicotyledons</taxon>
        <taxon>Gunneridae</taxon>
        <taxon>Pentapetalae</taxon>
        <taxon>asterids</taxon>
        <taxon>campanulids</taxon>
        <taxon>Asterales</taxon>
        <taxon>Asteraceae</taxon>
        <taxon>Asteroideae</taxon>
        <taxon>Heliantheae alliance</taxon>
        <taxon>Heliantheae</taxon>
        <taxon>Helianthus</taxon>
    </lineage>
</organism>
<keyword evidence="2" id="KW-1185">Reference proteome</keyword>